<dbReference type="Proteomes" id="UP000053989">
    <property type="component" value="Unassembled WGS sequence"/>
</dbReference>
<keyword evidence="2" id="KW-0732">Signal</keyword>
<reference evidence="3 4" key="1">
    <citation type="submission" date="2014-04" db="EMBL/GenBank/DDBJ databases">
        <authorList>
            <consortium name="DOE Joint Genome Institute"/>
            <person name="Kuo A."/>
            <person name="Kohler A."/>
            <person name="Nagy L.G."/>
            <person name="Floudas D."/>
            <person name="Copeland A."/>
            <person name="Barry K.W."/>
            <person name="Cichocki N."/>
            <person name="Veneault-Fourrey C."/>
            <person name="LaButti K."/>
            <person name="Lindquist E.A."/>
            <person name="Lipzen A."/>
            <person name="Lundell T."/>
            <person name="Morin E."/>
            <person name="Murat C."/>
            <person name="Sun H."/>
            <person name="Tunlid A."/>
            <person name="Henrissat B."/>
            <person name="Grigoriev I.V."/>
            <person name="Hibbett D.S."/>
            <person name="Martin F."/>
            <person name="Nordberg H.P."/>
            <person name="Cantor M.N."/>
            <person name="Hua S.X."/>
        </authorList>
    </citation>
    <scope>NUCLEOTIDE SEQUENCE [LARGE SCALE GENOMIC DNA]</scope>
    <source>
        <strain evidence="3 4">Foug A</strain>
    </source>
</reference>
<sequence length="164" mass="18172">MRFTTFSACIILSIPILSVTAIPITSAPVAVRMQRRSPAPSGEIWRDHVHQEAQRDVRSAEILTLAQAVAVSIERRAPEGEIWKNRAHEVVQEKSRSAEHSETNRTAQRQGIPARGWRSCGPRGEEDAAPIQPQGLIIALWDSTVGHPEEWIEPSACTASRQPQ</sequence>
<reference evidence="4" key="2">
    <citation type="submission" date="2015-01" db="EMBL/GenBank/DDBJ databases">
        <title>Evolutionary Origins and Diversification of the Mycorrhizal Mutualists.</title>
        <authorList>
            <consortium name="DOE Joint Genome Institute"/>
            <consortium name="Mycorrhizal Genomics Consortium"/>
            <person name="Kohler A."/>
            <person name="Kuo A."/>
            <person name="Nagy L.G."/>
            <person name="Floudas D."/>
            <person name="Copeland A."/>
            <person name="Barry K.W."/>
            <person name="Cichocki N."/>
            <person name="Veneault-Fourrey C."/>
            <person name="LaButti K."/>
            <person name="Lindquist E.A."/>
            <person name="Lipzen A."/>
            <person name="Lundell T."/>
            <person name="Morin E."/>
            <person name="Murat C."/>
            <person name="Riley R."/>
            <person name="Ohm R."/>
            <person name="Sun H."/>
            <person name="Tunlid A."/>
            <person name="Henrissat B."/>
            <person name="Grigoriev I.V."/>
            <person name="Hibbett D.S."/>
            <person name="Martin F."/>
        </authorList>
    </citation>
    <scope>NUCLEOTIDE SEQUENCE [LARGE SCALE GENOMIC DNA]</scope>
    <source>
        <strain evidence="4">Foug A</strain>
    </source>
</reference>
<gene>
    <name evidence="3" type="ORF">SCLCIDRAFT_7523</name>
</gene>
<evidence type="ECO:0000313" key="4">
    <source>
        <dbReference type="Proteomes" id="UP000053989"/>
    </source>
</evidence>
<evidence type="ECO:0000313" key="3">
    <source>
        <dbReference type="EMBL" id="KIM67642.1"/>
    </source>
</evidence>
<feature type="compositionally biased region" description="Basic and acidic residues" evidence="1">
    <location>
        <begin position="93"/>
        <end position="103"/>
    </location>
</feature>
<evidence type="ECO:0000256" key="1">
    <source>
        <dbReference type="SAM" id="MobiDB-lite"/>
    </source>
</evidence>
<proteinExistence type="predicted"/>
<organism evidence="3 4">
    <name type="scientific">Scleroderma citrinum Foug A</name>
    <dbReference type="NCBI Taxonomy" id="1036808"/>
    <lineage>
        <taxon>Eukaryota</taxon>
        <taxon>Fungi</taxon>
        <taxon>Dikarya</taxon>
        <taxon>Basidiomycota</taxon>
        <taxon>Agaricomycotina</taxon>
        <taxon>Agaricomycetes</taxon>
        <taxon>Agaricomycetidae</taxon>
        <taxon>Boletales</taxon>
        <taxon>Sclerodermatineae</taxon>
        <taxon>Sclerodermataceae</taxon>
        <taxon>Scleroderma</taxon>
    </lineage>
</organism>
<protein>
    <submittedName>
        <fullName evidence="3">Uncharacterized protein</fullName>
    </submittedName>
</protein>
<dbReference type="EMBL" id="KN822012">
    <property type="protein sequence ID" value="KIM67642.1"/>
    <property type="molecule type" value="Genomic_DNA"/>
</dbReference>
<feature type="region of interest" description="Disordered" evidence="1">
    <location>
        <begin position="93"/>
        <end position="130"/>
    </location>
</feature>
<dbReference type="AlphaFoldDB" id="A0A0C3ART8"/>
<dbReference type="HOGENOM" id="CLU_1620050_0_0_1"/>
<feature type="signal peptide" evidence="2">
    <location>
        <begin position="1"/>
        <end position="21"/>
    </location>
</feature>
<evidence type="ECO:0000256" key="2">
    <source>
        <dbReference type="SAM" id="SignalP"/>
    </source>
</evidence>
<keyword evidence="4" id="KW-1185">Reference proteome</keyword>
<dbReference type="InParanoid" id="A0A0C3ART8"/>
<name>A0A0C3ART8_9AGAM</name>
<accession>A0A0C3ART8</accession>
<feature type="chain" id="PRO_5002161313" evidence="2">
    <location>
        <begin position="22"/>
        <end position="164"/>
    </location>
</feature>